<accession>A0A7W7ZFI3</accession>
<protein>
    <submittedName>
        <fullName evidence="3">Spy/CpxP family protein refolding chaperone</fullName>
    </submittedName>
</protein>
<name>A0A7W7ZFI3_9BACT</name>
<feature type="region of interest" description="Disordered" evidence="1">
    <location>
        <begin position="32"/>
        <end position="52"/>
    </location>
</feature>
<feature type="chain" id="PRO_5031490322" evidence="2">
    <location>
        <begin position="31"/>
        <end position="159"/>
    </location>
</feature>
<dbReference type="RefSeq" id="WP_184219654.1">
    <property type="nucleotide sequence ID" value="NZ_JACHIP010000005.1"/>
</dbReference>
<dbReference type="EMBL" id="JACHIP010000005">
    <property type="protein sequence ID" value="MBB5058974.1"/>
    <property type="molecule type" value="Genomic_DNA"/>
</dbReference>
<evidence type="ECO:0000313" key="4">
    <source>
        <dbReference type="Proteomes" id="UP000540989"/>
    </source>
</evidence>
<organism evidence="3 4">
    <name type="scientific">Granulicella aggregans</name>
    <dbReference type="NCBI Taxonomy" id="474949"/>
    <lineage>
        <taxon>Bacteria</taxon>
        <taxon>Pseudomonadati</taxon>
        <taxon>Acidobacteriota</taxon>
        <taxon>Terriglobia</taxon>
        <taxon>Terriglobales</taxon>
        <taxon>Acidobacteriaceae</taxon>
        <taxon>Granulicella</taxon>
    </lineage>
</organism>
<feature type="compositionally biased region" description="Basic and acidic residues" evidence="1">
    <location>
        <begin position="136"/>
        <end position="146"/>
    </location>
</feature>
<evidence type="ECO:0000313" key="3">
    <source>
        <dbReference type="EMBL" id="MBB5058974.1"/>
    </source>
</evidence>
<gene>
    <name evidence="3" type="ORF">HDF16_003697</name>
</gene>
<reference evidence="3 4" key="1">
    <citation type="submission" date="2020-08" db="EMBL/GenBank/DDBJ databases">
        <title>Genomic Encyclopedia of Type Strains, Phase IV (KMG-V): Genome sequencing to study the core and pangenomes of soil and plant-associated prokaryotes.</title>
        <authorList>
            <person name="Whitman W."/>
        </authorList>
    </citation>
    <scope>NUCLEOTIDE SEQUENCE [LARGE SCALE GENOMIC DNA]</scope>
    <source>
        <strain evidence="3 4">M8UP14</strain>
    </source>
</reference>
<dbReference type="AlphaFoldDB" id="A0A7W7ZFI3"/>
<evidence type="ECO:0000256" key="1">
    <source>
        <dbReference type="SAM" id="MobiDB-lite"/>
    </source>
</evidence>
<proteinExistence type="predicted"/>
<dbReference type="Gene3D" id="1.20.120.1490">
    <property type="match status" value="1"/>
</dbReference>
<sequence>MKITIPATKHMRSAALALCAFAVASAPVWAQATQDAPPPQSDGSAPPAHGRGEHMQERHLEMMTKHLNLTPDQVAQVKAIDQDGMTQMKALHEDTTTAAADKHAKMKAIRETQTAKIRAILTDEQKPKFDQMIARQQEHMDHRRGPGGEGNEPPPPPAA</sequence>
<evidence type="ECO:0000256" key="2">
    <source>
        <dbReference type="SAM" id="SignalP"/>
    </source>
</evidence>
<keyword evidence="2" id="KW-0732">Signal</keyword>
<dbReference type="Proteomes" id="UP000540989">
    <property type="component" value="Unassembled WGS sequence"/>
</dbReference>
<comment type="caution">
    <text evidence="3">The sequence shown here is derived from an EMBL/GenBank/DDBJ whole genome shotgun (WGS) entry which is preliminary data.</text>
</comment>
<keyword evidence="4" id="KW-1185">Reference proteome</keyword>
<feature type="signal peptide" evidence="2">
    <location>
        <begin position="1"/>
        <end position="30"/>
    </location>
</feature>
<feature type="region of interest" description="Disordered" evidence="1">
    <location>
        <begin position="122"/>
        <end position="159"/>
    </location>
</feature>